<feature type="domain" description="EamA" evidence="7">
    <location>
        <begin position="162"/>
        <end position="288"/>
    </location>
</feature>
<keyword evidence="9" id="KW-1185">Reference proteome</keyword>
<protein>
    <submittedName>
        <fullName evidence="8">Drug/metabolite transporter (DMT)-like permease</fullName>
    </submittedName>
</protein>
<evidence type="ECO:0000256" key="6">
    <source>
        <dbReference type="SAM" id="Phobius"/>
    </source>
</evidence>
<dbReference type="OrthoDB" id="9784288at2"/>
<feature type="transmembrane region" description="Helical" evidence="6">
    <location>
        <begin position="158"/>
        <end position="180"/>
    </location>
</feature>
<feature type="transmembrane region" description="Helical" evidence="6">
    <location>
        <begin position="192"/>
        <end position="212"/>
    </location>
</feature>
<feature type="transmembrane region" description="Helical" evidence="6">
    <location>
        <begin position="80"/>
        <end position="101"/>
    </location>
</feature>
<dbReference type="PANTHER" id="PTHR32322">
    <property type="entry name" value="INNER MEMBRANE TRANSPORTER"/>
    <property type="match status" value="1"/>
</dbReference>
<gene>
    <name evidence="8" type="ORF">EV685_2832</name>
</gene>
<feature type="transmembrane region" description="Helical" evidence="6">
    <location>
        <begin position="16"/>
        <end position="36"/>
    </location>
</feature>
<evidence type="ECO:0000256" key="4">
    <source>
        <dbReference type="ARBA" id="ARBA00022989"/>
    </source>
</evidence>
<keyword evidence="5 6" id="KW-0472">Membrane</keyword>
<evidence type="ECO:0000259" key="7">
    <source>
        <dbReference type="Pfam" id="PF00892"/>
    </source>
</evidence>
<comment type="similarity">
    <text evidence="2">Belongs to the EamA transporter family.</text>
</comment>
<evidence type="ECO:0000256" key="5">
    <source>
        <dbReference type="ARBA" id="ARBA00023136"/>
    </source>
</evidence>
<accession>A0A4Q7LFB2</accession>
<name>A0A4Q7LFB2_9BURK</name>
<keyword evidence="4 6" id="KW-1133">Transmembrane helix</keyword>
<dbReference type="Proteomes" id="UP000293433">
    <property type="component" value="Unassembled WGS sequence"/>
</dbReference>
<dbReference type="EMBL" id="SGWV01000010">
    <property type="protein sequence ID" value="RZS53205.1"/>
    <property type="molecule type" value="Genomic_DNA"/>
</dbReference>
<evidence type="ECO:0000256" key="3">
    <source>
        <dbReference type="ARBA" id="ARBA00022692"/>
    </source>
</evidence>
<proteinExistence type="inferred from homology"/>
<dbReference type="InterPro" id="IPR000620">
    <property type="entry name" value="EamA_dom"/>
</dbReference>
<evidence type="ECO:0000256" key="2">
    <source>
        <dbReference type="ARBA" id="ARBA00007362"/>
    </source>
</evidence>
<evidence type="ECO:0000313" key="9">
    <source>
        <dbReference type="Proteomes" id="UP000293433"/>
    </source>
</evidence>
<evidence type="ECO:0000256" key="1">
    <source>
        <dbReference type="ARBA" id="ARBA00004141"/>
    </source>
</evidence>
<feature type="transmembrane region" description="Helical" evidence="6">
    <location>
        <begin position="48"/>
        <end position="68"/>
    </location>
</feature>
<evidence type="ECO:0000313" key="8">
    <source>
        <dbReference type="EMBL" id="RZS53205.1"/>
    </source>
</evidence>
<feature type="domain" description="EamA" evidence="7">
    <location>
        <begin position="14"/>
        <end position="145"/>
    </location>
</feature>
<dbReference type="SUPFAM" id="SSF103481">
    <property type="entry name" value="Multidrug resistance efflux transporter EmrE"/>
    <property type="match status" value="2"/>
</dbReference>
<dbReference type="InterPro" id="IPR050638">
    <property type="entry name" value="AA-Vitamin_Transporters"/>
</dbReference>
<feature type="transmembrane region" description="Helical" evidence="6">
    <location>
        <begin position="107"/>
        <end position="127"/>
    </location>
</feature>
<feature type="transmembrane region" description="Helical" evidence="6">
    <location>
        <begin position="134"/>
        <end position="152"/>
    </location>
</feature>
<comment type="caution">
    <text evidence="8">The sequence shown here is derived from an EMBL/GenBank/DDBJ whole genome shotgun (WGS) entry which is preliminary data.</text>
</comment>
<keyword evidence="3 6" id="KW-0812">Transmembrane</keyword>
<dbReference type="AlphaFoldDB" id="A0A4Q7LFB2"/>
<dbReference type="GO" id="GO:0016020">
    <property type="term" value="C:membrane"/>
    <property type="evidence" value="ECO:0007669"/>
    <property type="project" value="UniProtKB-SubCell"/>
</dbReference>
<comment type="subcellular location">
    <subcellularLocation>
        <location evidence="1">Membrane</location>
        <topology evidence="1">Multi-pass membrane protein</topology>
    </subcellularLocation>
</comment>
<feature type="transmembrane region" description="Helical" evidence="6">
    <location>
        <begin position="224"/>
        <end position="243"/>
    </location>
</feature>
<dbReference type="PANTHER" id="PTHR32322:SF2">
    <property type="entry name" value="EAMA DOMAIN-CONTAINING PROTEIN"/>
    <property type="match status" value="1"/>
</dbReference>
<dbReference type="Pfam" id="PF00892">
    <property type="entry name" value="EamA"/>
    <property type="match status" value="2"/>
</dbReference>
<sequence>MNAASTPSHRDETRGLWLGLLGVLIFALTFPMTRLAVGPQDAPQLPPFFVTAARAAGAGLLSAAWLMWQGASRPRREEWRPLAVSALGTVLGFPLFIALALREVPAMHAAVVTGVLPLATAALAAFWLRQRPSIAFWLCAVGGCLLVLAFAWQAGGGGLVLADLWLLLAVVSAALGYVSGAQLSARRPAEQVISWVLACSLPLTLPAALLAWPDAPAQASSWGALAYLTMFSMWLGFFAWYRALVLGGMVRVSQVQLVQPFLALLMAVPVLGEPLDAVTLSYALAVLALVLIGKRAPVRAVPAR</sequence>
<reference evidence="8 9" key="1">
    <citation type="submission" date="2019-02" db="EMBL/GenBank/DDBJ databases">
        <title>Genomic Encyclopedia of Type Strains, Phase IV (KMG-IV): sequencing the most valuable type-strain genomes for metagenomic binning, comparative biology and taxonomic classification.</title>
        <authorList>
            <person name="Goeker M."/>
        </authorList>
    </citation>
    <scope>NUCLEOTIDE SEQUENCE [LARGE SCALE GENOMIC DNA]</scope>
    <source>
        <strain evidence="8 9">DSM 10617</strain>
    </source>
</reference>
<dbReference type="RefSeq" id="WP_130482667.1">
    <property type="nucleotide sequence ID" value="NZ_SGWV01000010.1"/>
</dbReference>
<organism evidence="8 9">
    <name type="scientific">Sphaerotilus mobilis</name>
    <dbReference type="NCBI Taxonomy" id="47994"/>
    <lineage>
        <taxon>Bacteria</taxon>
        <taxon>Pseudomonadati</taxon>
        <taxon>Pseudomonadota</taxon>
        <taxon>Betaproteobacteria</taxon>
        <taxon>Burkholderiales</taxon>
        <taxon>Sphaerotilaceae</taxon>
        <taxon>Sphaerotilus</taxon>
    </lineage>
</organism>
<dbReference type="InterPro" id="IPR037185">
    <property type="entry name" value="EmrE-like"/>
</dbReference>